<feature type="transmembrane region" description="Helical" evidence="1">
    <location>
        <begin position="20"/>
        <end position="42"/>
    </location>
</feature>
<evidence type="ECO:0000313" key="2">
    <source>
        <dbReference type="EMBL" id="KAF2753663.1"/>
    </source>
</evidence>
<keyword evidence="1" id="KW-1133">Transmembrane helix</keyword>
<name>A0A6A6VTW9_9PEZI</name>
<dbReference type="GeneID" id="54485868"/>
<keyword evidence="1" id="KW-0472">Membrane</keyword>
<organism evidence="2 3">
    <name type="scientific">Pseudovirgaria hyperparasitica</name>
    <dbReference type="NCBI Taxonomy" id="470096"/>
    <lineage>
        <taxon>Eukaryota</taxon>
        <taxon>Fungi</taxon>
        <taxon>Dikarya</taxon>
        <taxon>Ascomycota</taxon>
        <taxon>Pezizomycotina</taxon>
        <taxon>Dothideomycetes</taxon>
        <taxon>Dothideomycetes incertae sedis</taxon>
        <taxon>Acrospermales</taxon>
        <taxon>Acrospermaceae</taxon>
        <taxon>Pseudovirgaria</taxon>
    </lineage>
</organism>
<dbReference type="RefSeq" id="XP_033596114.1">
    <property type="nucleotide sequence ID" value="XM_033744814.1"/>
</dbReference>
<dbReference type="Proteomes" id="UP000799437">
    <property type="component" value="Unassembled WGS sequence"/>
</dbReference>
<gene>
    <name evidence="2" type="ORF">EJ05DRAFT_480141</name>
</gene>
<dbReference type="AlphaFoldDB" id="A0A6A6VTW9"/>
<keyword evidence="1" id="KW-0812">Transmembrane</keyword>
<proteinExistence type="predicted"/>
<reference evidence="2" key="1">
    <citation type="journal article" date="2020" name="Stud. Mycol.">
        <title>101 Dothideomycetes genomes: a test case for predicting lifestyles and emergence of pathogens.</title>
        <authorList>
            <person name="Haridas S."/>
            <person name="Albert R."/>
            <person name="Binder M."/>
            <person name="Bloem J."/>
            <person name="Labutti K."/>
            <person name="Salamov A."/>
            <person name="Andreopoulos B."/>
            <person name="Baker S."/>
            <person name="Barry K."/>
            <person name="Bills G."/>
            <person name="Bluhm B."/>
            <person name="Cannon C."/>
            <person name="Castanera R."/>
            <person name="Culley D."/>
            <person name="Daum C."/>
            <person name="Ezra D."/>
            <person name="Gonzalez J."/>
            <person name="Henrissat B."/>
            <person name="Kuo A."/>
            <person name="Liang C."/>
            <person name="Lipzen A."/>
            <person name="Lutzoni F."/>
            <person name="Magnuson J."/>
            <person name="Mondo S."/>
            <person name="Nolan M."/>
            <person name="Ohm R."/>
            <person name="Pangilinan J."/>
            <person name="Park H.-J."/>
            <person name="Ramirez L."/>
            <person name="Alfaro M."/>
            <person name="Sun H."/>
            <person name="Tritt A."/>
            <person name="Yoshinaga Y."/>
            <person name="Zwiers L.-H."/>
            <person name="Turgeon B."/>
            <person name="Goodwin S."/>
            <person name="Spatafora J."/>
            <person name="Crous P."/>
            <person name="Grigoriev I."/>
        </authorList>
    </citation>
    <scope>NUCLEOTIDE SEQUENCE</scope>
    <source>
        <strain evidence="2">CBS 121739</strain>
    </source>
</reference>
<evidence type="ECO:0000256" key="1">
    <source>
        <dbReference type="SAM" id="Phobius"/>
    </source>
</evidence>
<sequence>MEVSPNSTIILDCNDSNLSVAASITGILTFAYAVLTGTYLVLYQLSQDARQSAVEMREAKQRFGVHVATIEKVQQTISKCLEQDVTGPRGRDLDTAVGLVQSAMASMFAFNSLFDRLMVPGLDIHRRTRFKSLLRYLWFKETLITRLGKAERDIEIARSYVNDNIQIVTEAQLADMSIMDQVLYVRTRTDHMSDMIEALHEQVTGLSQSLRFDRSRRRSM</sequence>
<dbReference type="OrthoDB" id="5329749at2759"/>
<protein>
    <submittedName>
        <fullName evidence="2">Uncharacterized protein</fullName>
    </submittedName>
</protein>
<dbReference type="EMBL" id="ML996583">
    <property type="protein sequence ID" value="KAF2753663.1"/>
    <property type="molecule type" value="Genomic_DNA"/>
</dbReference>
<keyword evidence="3" id="KW-1185">Reference proteome</keyword>
<evidence type="ECO:0000313" key="3">
    <source>
        <dbReference type="Proteomes" id="UP000799437"/>
    </source>
</evidence>
<accession>A0A6A6VTW9</accession>